<protein>
    <recommendedName>
        <fullName evidence="3">Lactamase</fullName>
    </recommendedName>
</protein>
<accession>A0A1F7UH46</accession>
<dbReference type="Proteomes" id="UP000176604">
    <property type="component" value="Unassembled WGS sequence"/>
</dbReference>
<evidence type="ECO:0000313" key="1">
    <source>
        <dbReference type="EMBL" id="OGL77038.1"/>
    </source>
</evidence>
<dbReference type="PANTHER" id="PTHR39189">
    <property type="entry name" value="UPF0173 METAL-DEPENDENT HYDROLASE YTKL"/>
    <property type="match status" value="1"/>
</dbReference>
<dbReference type="Gene3D" id="3.60.15.10">
    <property type="entry name" value="Ribonuclease Z/Hydroxyacylglutathione hydrolase-like"/>
    <property type="match status" value="1"/>
</dbReference>
<organism evidence="1 2">
    <name type="scientific">Candidatus Uhrbacteria bacterium RIFCSPHIGHO2_12_FULL_54_23</name>
    <dbReference type="NCBI Taxonomy" id="1802397"/>
    <lineage>
        <taxon>Bacteria</taxon>
        <taxon>Candidatus Uhriibacteriota</taxon>
    </lineage>
</organism>
<dbReference type="SUPFAM" id="SSF56281">
    <property type="entry name" value="Metallo-hydrolase/oxidoreductase"/>
    <property type="match status" value="1"/>
</dbReference>
<dbReference type="InterPro" id="IPR036866">
    <property type="entry name" value="RibonucZ/Hydroxyglut_hydro"/>
</dbReference>
<sequence>MVISWLGAASVRIITSPLQEELVIITDPCDPKALGLKRGKLSADVVTVSAPHHPLHNAVDEVRGKGDASPFVISTPGECELKGAMMYGIPARSGKGDRANPCTLFLFESEGINLLHLGCLGQGKLTDGQLERFAHVDVLFVPAGDPDGLTVAEAAEVVGQIEPRIVIPIAYEPGKGKGKFQNADKLIKELGLEAEEPVAKFKLAKKDLPAEETRLVLLESE</sequence>
<dbReference type="STRING" id="1802397.A3J43_04245"/>
<evidence type="ECO:0000313" key="2">
    <source>
        <dbReference type="Proteomes" id="UP000176604"/>
    </source>
</evidence>
<dbReference type="PANTHER" id="PTHR39189:SF1">
    <property type="entry name" value="UPF0173 METAL-DEPENDENT HYDROLASE YTKL"/>
    <property type="match status" value="1"/>
</dbReference>
<gene>
    <name evidence="1" type="ORF">A3J43_04245</name>
</gene>
<dbReference type="Pfam" id="PF13483">
    <property type="entry name" value="Lactamase_B_3"/>
    <property type="match status" value="1"/>
</dbReference>
<comment type="caution">
    <text evidence="1">The sequence shown here is derived from an EMBL/GenBank/DDBJ whole genome shotgun (WGS) entry which is preliminary data.</text>
</comment>
<evidence type="ECO:0008006" key="3">
    <source>
        <dbReference type="Google" id="ProtNLM"/>
    </source>
</evidence>
<proteinExistence type="predicted"/>
<name>A0A1F7UH46_9BACT</name>
<dbReference type="EMBL" id="MGEF01000067">
    <property type="protein sequence ID" value="OGL77038.1"/>
    <property type="molecule type" value="Genomic_DNA"/>
</dbReference>
<dbReference type="AlphaFoldDB" id="A0A1F7UH46"/>
<reference evidence="1 2" key="1">
    <citation type="journal article" date="2016" name="Nat. Commun.">
        <title>Thousands of microbial genomes shed light on interconnected biogeochemical processes in an aquifer system.</title>
        <authorList>
            <person name="Anantharaman K."/>
            <person name="Brown C.T."/>
            <person name="Hug L.A."/>
            <person name="Sharon I."/>
            <person name="Castelle C.J."/>
            <person name="Probst A.J."/>
            <person name="Thomas B.C."/>
            <person name="Singh A."/>
            <person name="Wilkins M.J."/>
            <person name="Karaoz U."/>
            <person name="Brodie E.L."/>
            <person name="Williams K.H."/>
            <person name="Hubbard S.S."/>
            <person name="Banfield J.F."/>
        </authorList>
    </citation>
    <scope>NUCLEOTIDE SEQUENCE [LARGE SCALE GENOMIC DNA]</scope>
</reference>